<keyword evidence="1" id="KW-1133">Transmembrane helix</keyword>
<feature type="non-terminal residue" evidence="2">
    <location>
        <position position="29"/>
    </location>
</feature>
<proteinExistence type="predicted"/>
<keyword evidence="1" id="KW-0472">Membrane</keyword>
<accession>W1XY84</accession>
<keyword evidence="1" id="KW-0812">Transmembrane</keyword>
<name>W1XY84_9ZZZZ</name>
<gene>
    <name evidence="2" type="ORF">Q604_UNBC10459G0001</name>
</gene>
<protein>
    <submittedName>
        <fullName evidence="2">Uncharacterized protein</fullName>
    </submittedName>
</protein>
<dbReference type="EMBL" id="AZMM01010459">
    <property type="protein sequence ID" value="ETJ35141.1"/>
    <property type="molecule type" value="Genomic_DNA"/>
</dbReference>
<evidence type="ECO:0000313" key="2">
    <source>
        <dbReference type="EMBL" id="ETJ35141.1"/>
    </source>
</evidence>
<feature type="transmembrane region" description="Helical" evidence="1">
    <location>
        <begin position="6"/>
        <end position="28"/>
    </location>
</feature>
<sequence length="29" mass="3197">MFELGFMQNAFAAGFIVSILCPFIGLFIV</sequence>
<comment type="caution">
    <text evidence="2">The sequence shown here is derived from an EMBL/GenBank/DDBJ whole genome shotgun (WGS) entry which is preliminary data.</text>
</comment>
<organism evidence="2">
    <name type="scientific">human gut metagenome</name>
    <dbReference type="NCBI Taxonomy" id="408170"/>
    <lineage>
        <taxon>unclassified sequences</taxon>
        <taxon>metagenomes</taxon>
        <taxon>organismal metagenomes</taxon>
    </lineage>
</organism>
<dbReference type="AlphaFoldDB" id="W1XY84"/>
<reference evidence="2" key="1">
    <citation type="submission" date="2013-12" db="EMBL/GenBank/DDBJ databases">
        <title>A Varibaculum cambriense genome reconstructed from a premature infant gut community with otherwise low bacterial novelty that shifts toward anaerobic metabolism during the third week of life.</title>
        <authorList>
            <person name="Brown C.T."/>
            <person name="Sharon I."/>
            <person name="Thomas B.C."/>
            <person name="Castelle C.J."/>
            <person name="Morowitz M.J."/>
            <person name="Banfield J.F."/>
        </authorList>
    </citation>
    <scope>NUCLEOTIDE SEQUENCE</scope>
</reference>
<evidence type="ECO:0000256" key="1">
    <source>
        <dbReference type="SAM" id="Phobius"/>
    </source>
</evidence>